<feature type="region of interest" description="Disordered" evidence="1">
    <location>
        <begin position="60"/>
        <end position="82"/>
    </location>
</feature>
<feature type="compositionally biased region" description="Basic and acidic residues" evidence="1">
    <location>
        <begin position="67"/>
        <end position="76"/>
    </location>
</feature>
<dbReference type="Proteomes" id="UP001189624">
    <property type="component" value="Chromosome 4"/>
</dbReference>
<evidence type="ECO:0000313" key="3">
    <source>
        <dbReference type="Proteomes" id="UP001189624"/>
    </source>
</evidence>
<protein>
    <submittedName>
        <fullName evidence="2">Uncharacterized protein</fullName>
    </submittedName>
</protein>
<keyword evidence="3" id="KW-1185">Reference proteome</keyword>
<evidence type="ECO:0000256" key="1">
    <source>
        <dbReference type="SAM" id="MobiDB-lite"/>
    </source>
</evidence>
<accession>A0AA86VFS6</accession>
<sequence>MVPRLEHVAEFCFLLNSRGGLDIENQKQKNRNQRRKKETVLSPVCLSLLRFLGVKRKIKAKRANPNSRREMEENKQKGTASSFTSELFGSTKEFHHPSSAGIFGSIFSPSSSKTKVLGRESLRTEWSRKIANETWSSKIGIQDHHFSKDNGSETQNTVNKDMRSIYQDQRVQPCHLSSSIFYGGQDICPSPQGTRHEGLNSLLYQNDVGEDDSELASRGNWWQGSLYY</sequence>
<dbReference type="PANTHER" id="PTHR33738">
    <property type="entry name" value="EMB|CAB82975.1"/>
    <property type="match status" value="1"/>
</dbReference>
<reference evidence="2" key="1">
    <citation type="submission" date="2023-10" db="EMBL/GenBank/DDBJ databases">
        <authorList>
            <person name="Domelevo Entfellner J.-B."/>
        </authorList>
    </citation>
    <scope>NUCLEOTIDE SEQUENCE</scope>
</reference>
<name>A0AA86VFS6_9FABA</name>
<dbReference type="Gramene" id="rna-AYBTSS11_LOCUS13639">
    <property type="protein sequence ID" value="CAJ1949272.1"/>
    <property type="gene ID" value="gene-AYBTSS11_LOCUS13639"/>
</dbReference>
<dbReference type="PANTHER" id="PTHR33738:SF1">
    <property type="entry name" value="PLANT_T7H20-70 PROTEIN"/>
    <property type="match status" value="1"/>
</dbReference>
<proteinExistence type="predicted"/>
<evidence type="ECO:0000313" key="2">
    <source>
        <dbReference type="EMBL" id="CAJ1949272.1"/>
    </source>
</evidence>
<organism evidence="2 3">
    <name type="scientific">Sphenostylis stenocarpa</name>
    <dbReference type="NCBI Taxonomy" id="92480"/>
    <lineage>
        <taxon>Eukaryota</taxon>
        <taxon>Viridiplantae</taxon>
        <taxon>Streptophyta</taxon>
        <taxon>Embryophyta</taxon>
        <taxon>Tracheophyta</taxon>
        <taxon>Spermatophyta</taxon>
        <taxon>Magnoliopsida</taxon>
        <taxon>eudicotyledons</taxon>
        <taxon>Gunneridae</taxon>
        <taxon>Pentapetalae</taxon>
        <taxon>rosids</taxon>
        <taxon>fabids</taxon>
        <taxon>Fabales</taxon>
        <taxon>Fabaceae</taxon>
        <taxon>Papilionoideae</taxon>
        <taxon>50 kb inversion clade</taxon>
        <taxon>NPAAA clade</taxon>
        <taxon>indigoferoid/millettioid clade</taxon>
        <taxon>Phaseoleae</taxon>
        <taxon>Sphenostylis</taxon>
    </lineage>
</organism>
<dbReference type="AlphaFoldDB" id="A0AA86VFS6"/>
<dbReference type="EMBL" id="OY731401">
    <property type="protein sequence ID" value="CAJ1949272.1"/>
    <property type="molecule type" value="Genomic_DNA"/>
</dbReference>
<gene>
    <name evidence="2" type="ORF">AYBTSS11_LOCUS13639</name>
</gene>